<dbReference type="SUPFAM" id="SSF57701">
    <property type="entry name" value="Zn2/Cys6 DNA-binding domain"/>
    <property type="match status" value="1"/>
</dbReference>
<dbReference type="InterPro" id="IPR036770">
    <property type="entry name" value="Ankyrin_rpt-contain_sf"/>
</dbReference>
<dbReference type="PANTHER" id="PTHR24166:SF48">
    <property type="entry name" value="PROTEIN VAPYRIN"/>
    <property type="match status" value="1"/>
</dbReference>
<sequence length="592" mass="66453">MPNSTILQPLPHRQTSEVMPSRKAKSVIKCIPCRSGKKKCLPEHRDWPLKCERCTTHGITCSKGTIKPRINRYVQTHNNAPPQPSNSLPPLAAKSSTFAYLNPKPFILTQQCTPEGSDPSNQEAIFLLGISEVVNMALDELQDLATDMAKPFQRHPHISSLERCMPGIDAILDDFKCFSLALQLRMLEIGAAKLLLHAQLALTSDYFRRKVTWISDMRSLEEVRRSVKFYHKSGHAGFAYVLQMKLMLEETHWRDEDIEDLKSYRQPFLQDVRRFLLNGSIPLPTTFAKSQVFVPRRFLQIPAIATGLRKDGRPDCLGRSVYNILYDAGIPVKWSKEEVDRADVLGRTALHMACRKCDEHSIRQLLELLARVDQRALNGLLPLHFSAIFGTKTTCAQIWSRQHFVGAATQDGYGRSPLLWAAFSGSSEVVAFFHGRTFAVQDDYGCTAVGIAAAQGHMKIVTYLAKQGYACDVPDVQGRTPFYPLAVAAKHGSTKAVAYLLGLPSLHMYQNQFQSDDDLDLSPMVLAAAEGEAECVKLILQLTFWNPTHPVIERVREIANRHNNNAILGLLPQHHDNTILSRLPQHLLQHNA</sequence>
<evidence type="ECO:0000256" key="2">
    <source>
        <dbReference type="ARBA" id="ARBA00023043"/>
    </source>
</evidence>
<dbReference type="InterPro" id="IPR002110">
    <property type="entry name" value="Ankyrin_rpt"/>
</dbReference>
<protein>
    <submittedName>
        <fullName evidence="4">Ankyrin</fullName>
    </submittedName>
</protein>
<dbReference type="Gene3D" id="1.25.40.20">
    <property type="entry name" value="Ankyrin repeat-containing domain"/>
    <property type="match status" value="1"/>
</dbReference>
<dbReference type="GO" id="GO:0008270">
    <property type="term" value="F:zinc ion binding"/>
    <property type="evidence" value="ECO:0007669"/>
    <property type="project" value="InterPro"/>
</dbReference>
<dbReference type="AlphaFoldDB" id="A0A6A6A7E7"/>
<keyword evidence="5" id="KW-1185">Reference proteome</keyword>
<organism evidence="4 5">
    <name type="scientific">Dothidotthia symphoricarpi CBS 119687</name>
    <dbReference type="NCBI Taxonomy" id="1392245"/>
    <lineage>
        <taxon>Eukaryota</taxon>
        <taxon>Fungi</taxon>
        <taxon>Dikarya</taxon>
        <taxon>Ascomycota</taxon>
        <taxon>Pezizomycotina</taxon>
        <taxon>Dothideomycetes</taxon>
        <taxon>Pleosporomycetidae</taxon>
        <taxon>Pleosporales</taxon>
        <taxon>Dothidotthiaceae</taxon>
        <taxon>Dothidotthia</taxon>
    </lineage>
</organism>
<dbReference type="SMART" id="SM00248">
    <property type="entry name" value="ANK"/>
    <property type="match status" value="4"/>
</dbReference>
<evidence type="ECO:0000256" key="3">
    <source>
        <dbReference type="ARBA" id="ARBA00023242"/>
    </source>
</evidence>
<dbReference type="RefSeq" id="XP_033521895.1">
    <property type="nucleotide sequence ID" value="XM_033670623.1"/>
</dbReference>
<dbReference type="PANTHER" id="PTHR24166">
    <property type="entry name" value="ROLLING PEBBLES, ISOFORM B"/>
    <property type="match status" value="1"/>
</dbReference>
<dbReference type="Pfam" id="PF12796">
    <property type="entry name" value="Ank_2"/>
    <property type="match status" value="1"/>
</dbReference>
<dbReference type="InterPro" id="IPR036864">
    <property type="entry name" value="Zn2-C6_fun-type_DNA-bd_sf"/>
</dbReference>
<dbReference type="SUPFAM" id="SSF48403">
    <property type="entry name" value="Ankyrin repeat"/>
    <property type="match status" value="1"/>
</dbReference>
<evidence type="ECO:0000256" key="1">
    <source>
        <dbReference type="ARBA" id="ARBA00022737"/>
    </source>
</evidence>
<dbReference type="InterPro" id="IPR050889">
    <property type="entry name" value="Dendritic_Spine_Reg/Scaffold"/>
</dbReference>
<evidence type="ECO:0000313" key="5">
    <source>
        <dbReference type="Proteomes" id="UP000799771"/>
    </source>
</evidence>
<gene>
    <name evidence="4" type="ORF">P153DRAFT_387250</name>
</gene>
<accession>A0A6A6A7E7</accession>
<dbReference type="EMBL" id="ML977510">
    <property type="protein sequence ID" value="KAF2127506.1"/>
    <property type="molecule type" value="Genomic_DNA"/>
</dbReference>
<dbReference type="InterPro" id="IPR001138">
    <property type="entry name" value="Zn2Cys6_DnaBD"/>
</dbReference>
<name>A0A6A6A7E7_9PLEO</name>
<reference evidence="4" key="1">
    <citation type="journal article" date="2020" name="Stud. Mycol.">
        <title>101 Dothideomycetes genomes: a test case for predicting lifestyles and emergence of pathogens.</title>
        <authorList>
            <person name="Haridas S."/>
            <person name="Albert R."/>
            <person name="Binder M."/>
            <person name="Bloem J."/>
            <person name="Labutti K."/>
            <person name="Salamov A."/>
            <person name="Andreopoulos B."/>
            <person name="Baker S."/>
            <person name="Barry K."/>
            <person name="Bills G."/>
            <person name="Bluhm B."/>
            <person name="Cannon C."/>
            <person name="Castanera R."/>
            <person name="Culley D."/>
            <person name="Daum C."/>
            <person name="Ezra D."/>
            <person name="Gonzalez J."/>
            <person name="Henrissat B."/>
            <person name="Kuo A."/>
            <person name="Liang C."/>
            <person name="Lipzen A."/>
            <person name="Lutzoni F."/>
            <person name="Magnuson J."/>
            <person name="Mondo S."/>
            <person name="Nolan M."/>
            <person name="Ohm R."/>
            <person name="Pangilinan J."/>
            <person name="Park H.-J."/>
            <person name="Ramirez L."/>
            <person name="Alfaro M."/>
            <person name="Sun H."/>
            <person name="Tritt A."/>
            <person name="Yoshinaga Y."/>
            <person name="Zwiers L.-H."/>
            <person name="Turgeon B."/>
            <person name="Goodwin S."/>
            <person name="Spatafora J."/>
            <person name="Crous P."/>
            <person name="Grigoriev I."/>
        </authorList>
    </citation>
    <scope>NUCLEOTIDE SEQUENCE</scope>
    <source>
        <strain evidence="4">CBS 119687</strain>
    </source>
</reference>
<dbReference type="OrthoDB" id="539213at2759"/>
<keyword evidence="2" id="KW-0040">ANK repeat</keyword>
<keyword evidence="3" id="KW-0539">Nucleus</keyword>
<dbReference type="GO" id="GO:0000981">
    <property type="term" value="F:DNA-binding transcription factor activity, RNA polymerase II-specific"/>
    <property type="evidence" value="ECO:0007669"/>
    <property type="project" value="InterPro"/>
</dbReference>
<keyword evidence="1" id="KW-0677">Repeat</keyword>
<dbReference type="CDD" id="cd00067">
    <property type="entry name" value="GAL4"/>
    <property type="match status" value="1"/>
</dbReference>
<proteinExistence type="predicted"/>
<dbReference type="Proteomes" id="UP000799771">
    <property type="component" value="Unassembled WGS sequence"/>
</dbReference>
<evidence type="ECO:0000313" key="4">
    <source>
        <dbReference type="EMBL" id="KAF2127506.1"/>
    </source>
</evidence>
<dbReference type="GeneID" id="54411055"/>